<keyword evidence="7" id="KW-0808">Transferase</keyword>
<dbReference type="Gene3D" id="2.160.10.10">
    <property type="entry name" value="Hexapeptide repeat proteins"/>
    <property type="match status" value="1"/>
</dbReference>
<dbReference type="GO" id="GO:0031369">
    <property type="term" value="F:translation initiation factor binding"/>
    <property type="evidence" value="ECO:0007669"/>
    <property type="project" value="InterPro"/>
</dbReference>
<dbReference type="Pfam" id="PF22191">
    <property type="entry name" value="IBR_1"/>
    <property type="match status" value="1"/>
</dbReference>
<dbReference type="CDD" id="cd11558">
    <property type="entry name" value="W2_eIF2B_epsilon"/>
    <property type="match status" value="1"/>
</dbReference>
<feature type="region of interest" description="Disordered" evidence="17">
    <location>
        <begin position="783"/>
        <end position="803"/>
    </location>
</feature>
<dbReference type="SUPFAM" id="SSF53448">
    <property type="entry name" value="Nucleotide-diphospho-sugar transferases"/>
    <property type="match status" value="1"/>
</dbReference>
<evidence type="ECO:0000256" key="12">
    <source>
        <dbReference type="ARBA" id="ARBA00022833"/>
    </source>
</evidence>
<evidence type="ECO:0000256" key="11">
    <source>
        <dbReference type="ARBA" id="ARBA00022786"/>
    </source>
</evidence>
<evidence type="ECO:0000256" key="8">
    <source>
        <dbReference type="ARBA" id="ARBA00022723"/>
    </source>
</evidence>
<dbReference type="Gene3D" id="1.20.120.1750">
    <property type="match status" value="1"/>
</dbReference>
<dbReference type="Pfam" id="PF25084">
    <property type="entry name" value="LbH_EIF2B"/>
    <property type="match status" value="1"/>
</dbReference>
<dbReference type="InterPro" id="IPR044066">
    <property type="entry name" value="TRIAD_supradom"/>
</dbReference>
<keyword evidence="6" id="KW-0396">Initiation factor</keyword>
<dbReference type="PROSITE" id="PS51363">
    <property type="entry name" value="W2"/>
    <property type="match status" value="1"/>
</dbReference>
<dbReference type="STRING" id="321146.A0A139HIV6"/>
<dbReference type="CDD" id="cd20346">
    <property type="entry name" value="BRcat_RBR_ANKIB1"/>
    <property type="match status" value="1"/>
</dbReference>
<dbReference type="SUPFAM" id="SSF48371">
    <property type="entry name" value="ARM repeat"/>
    <property type="match status" value="1"/>
</dbReference>
<proteinExistence type="inferred from homology"/>
<organism evidence="21 22">
    <name type="scientific">Pseudocercospora eumusae</name>
    <dbReference type="NCBI Taxonomy" id="321146"/>
    <lineage>
        <taxon>Eukaryota</taxon>
        <taxon>Fungi</taxon>
        <taxon>Dikarya</taxon>
        <taxon>Ascomycota</taxon>
        <taxon>Pezizomycotina</taxon>
        <taxon>Dothideomycetes</taxon>
        <taxon>Dothideomycetidae</taxon>
        <taxon>Mycosphaerellales</taxon>
        <taxon>Mycosphaerellaceae</taxon>
        <taxon>Pseudocercospora</taxon>
    </lineage>
</organism>
<dbReference type="Pfam" id="PF02020">
    <property type="entry name" value="W2"/>
    <property type="match status" value="1"/>
</dbReference>
<feature type="domain" description="RING-type" evidence="18">
    <location>
        <begin position="938"/>
        <end position="986"/>
    </location>
</feature>
<evidence type="ECO:0000256" key="2">
    <source>
        <dbReference type="ARBA" id="ARBA00004514"/>
    </source>
</evidence>
<dbReference type="Pfam" id="PF01485">
    <property type="entry name" value="IBR"/>
    <property type="match status" value="1"/>
</dbReference>
<evidence type="ECO:0000256" key="4">
    <source>
        <dbReference type="ARBA" id="ARBA00012251"/>
    </source>
</evidence>
<dbReference type="CDD" id="cd16625">
    <property type="entry name" value="RING-HC_RBR_HEL2-like"/>
    <property type="match status" value="1"/>
</dbReference>
<evidence type="ECO:0000256" key="1">
    <source>
        <dbReference type="ARBA" id="ARBA00001798"/>
    </source>
</evidence>
<keyword evidence="12" id="KW-0862">Zinc</keyword>
<evidence type="ECO:0000259" key="19">
    <source>
        <dbReference type="PROSITE" id="PS51363"/>
    </source>
</evidence>
<dbReference type="FunFam" id="3.90.550.10:FF:000066">
    <property type="entry name" value="Translation initiation factor eIF-2B subunit epsilon"/>
    <property type="match status" value="1"/>
</dbReference>
<reference evidence="21 22" key="1">
    <citation type="submission" date="2015-07" db="EMBL/GenBank/DDBJ databases">
        <title>Comparative genomics of the Sigatoka disease complex on banana suggests a link between parallel evolutionary changes in Pseudocercospora fijiensis and Pseudocercospora eumusae and increased virulence on the banana host.</title>
        <authorList>
            <person name="Chang T.-C."/>
            <person name="Salvucci A."/>
            <person name="Crous P.W."/>
            <person name="Stergiopoulos I."/>
        </authorList>
    </citation>
    <scope>NUCLEOTIDE SEQUENCE [LARGE SCALE GENOMIC DNA]</scope>
    <source>
        <strain evidence="21 22">CBS 114824</strain>
    </source>
</reference>
<keyword evidence="6" id="KW-0648">Protein biosynthesis</keyword>
<dbReference type="Proteomes" id="UP000070133">
    <property type="component" value="Unassembled WGS sequence"/>
</dbReference>
<dbReference type="PROSITE" id="PS50089">
    <property type="entry name" value="ZF_RING_2"/>
    <property type="match status" value="1"/>
</dbReference>
<dbReference type="CDD" id="cd04197">
    <property type="entry name" value="eIF-2B_epsilon_N"/>
    <property type="match status" value="1"/>
</dbReference>
<dbReference type="Pfam" id="PF19422">
    <property type="entry name" value="Ariadne"/>
    <property type="match status" value="1"/>
</dbReference>
<dbReference type="InterPro" id="IPR013083">
    <property type="entry name" value="Znf_RING/FYVE/PHD"/>
</dbReference>
<dbReference type="InterPro" id="IPR035543">
    <property type="entry name" value="eIF-2B_epsilon_N"/>
</dbReference>
<evidence type="ECO:0000259" key="20">
    <source>
        <dbReference type="PROSITE" id="PS51873"/>
    </source>
</evidence>
<comment type="subunit">
    <text evidence="15">Component of the translation initiation factor 2B (eIF2B) complex which is a heterodecamer of two sets of five different subunits: alpha, beta, gamma, delta and epsilon. Subunits alpha, beta and delta comprise a regulatory subcomplex and subunits epsilon and gamma comprise a catalytic subcomplex. Within the complex, the hexameric regulatory complex resides at the center, with the two heterodimeric catalytic subcomplexes bound on opposite sides.</text>
</comment>
<evidence type="ECO:0000256" key="7">
    <source>
        <dbReference type="ARBA" id="ARBA00022679"/>
    </source>
</evidence>
<evidence type="ECO:0000256" key="14">
    <source>
        <dbReference type="ARBA" id="ARBA00044345"/>
    </source>
</evidence>
<comment type="catalytic activity">
    <reaction evidence="1">
        <text>[E2 ubiquitin-conjugating enzyme]-S-ubiquitinyl-L-cysteine + [acceptor protein]-L-lysine = [E2 ubiquitin-conjugating enzyme]-L-cysteine + [acceptor protein]-N(6)-ubiquitinyl-L-lysine.</text>
        <dbReference type="EC" id="2.3.2.31"/>
    </reaction>
</comment>
<dbReference type="PANTHER" id="PTHR45887">
    <property type="entry name" value="TRANSLATION INITIATION FACTOR EIF-2B SUBUNIT EPSILON"/>
    <property type="match status" value="1"/>
</dbReference>
<dbReference type="InterPro" id="IPR016024">
    <property type="entry name" value="ARM-type_fold"/>
</dbReference>
<feature type="compositionally biased region" description="Polar residues" evidence="17">
    <location>
        <begin position="706"/>
        <end position="724"/>
    </location>
</feature>
<evidence type="ECO:0000313" key="22">
    <source>
        <dbReference type="Proteomes" id="UP000070133"/>
    </source>
</evidence>
<evidence type="ECO:0000256" key="6">
    <source>
        <dbReference type="ARBA" id="ARBA00022540"/>
    </source>
</evidence>
<dbReference type="Pfam" id="PF00097">
    <property type="entry name" value="zf-C3HC4"/>
    <property type="match status" value="1"/>
</dbReference>
<feature type="region of interest" description="Disordered" evidence="17">
    <location>
        <begin position="507"/>
        <end position="531"/>
    </location>
</feature>
<dbReference type="GO" id="GO:0003743">
    <property type="term" value="F:translation initiation factor activity"/>
    <property type="evidence" value="ECO:0007669"/>
    <property type="project" value="TreeGrafter"/>
</dbReference>
<protein>
    <recommendedName>
        <fullName evidence="13">Translation initiation factor eIF2B subunit epsilon</fullName>
        <ecNumber evidence="4">2.3.2.31</ecNumber>
    </recommendedName>
    <alternativeName>
        <fullName evidence="14">eIF2B GDP-GTP exchange factor subunit epsilon</fullName>
    </alternativeName>
</protein>
<keyword evidence="9" id="KW-0677">Repeat</keyword>
<dbReference type="FunFam" id="3.30.40.10:FF:000019">
    <property type="entry name" value="RBR-type E3 ubiquitin transferase"/>
    <property type="match status" value="1"/>
</dbReference>
<evidence type="ECO:0000313" key="21">
    <source>
        <dbReference type="EMBL" id="KXT02380.1"/>
    </source>
</evidence>
<dbReference type="InterPro" id="IPR029044">
    <property type="entry name" value="Nucleotide-diphossugar_trans"/>
</dbReference>
<dbReference type="InterPro" id="IPR051956">
    <property type="entry name" value="eIF2B_epsilon"/>
</dbReference>
<dbReference type="PANTHER" id="PTHR45887:SF1">
    <property type="entry name" value="TRANSLATION INITIATION FACTOR EIF-2B SUBUNIT EPSILON"/>
    <property type="match status" value="1"/>
</dbReference>
<dbReference type="SUPFAM" id="SSF57850">
    <property type="entry name" value="RING/U-box"/>
    <property type="match status" value="3"/>
</dbReference>
<evidence type="ECO:0000256" key="15">
    <source>
        <dbReference type="ARBA" id="ARBA00046432"/>
    </source>
</evidence>
<comment type="subcellular location">
    <subcellularLocation>
        <location evidence="2">Cytoplasm</location>
        <location evidence="2">Cytosol</location>
    </subcellularLocation>
</comment>
<dbReference type="FunFam" id="1.20.120.1750:FF:000007">
    <property type="entry name" value="RBR-type E3 ubiquitin transferase"/>
    <property type="match status" value="1"/>
</dbReference>
<feature type="region of interest" description="Disordered" evidence="17">
    <location>
        <begin position="689"/>
        <end position="768"/>
    </location>
</feature>
<dbReference type="InterPro" id="IPR048962">
    <property type="entry name" value="ARIH1-like_UBL"/>
</dbReference>
<dbReference type="SMART" id="SM00647">
    <property type="entry name" value="IBR"/>
    <property type="match status" value="2"/>
</dbReference>
<dbReference type="PROSITE" id="PS51873">
    <property type="entry name" value="TRIAD"/>
    <property type="match status" value="1"/>
</dbReference>
<dbReference type="CDD" id="cd05787">
    <property type="entry name" value="LbH_eIF2B_epsilon"/>
    <property type="match status" value="1"/>
</dbReference>
<evidence type="ECO:0000256" key="17">
    <source>
        <dbReference type="SAM" id="MobiDB-lite"/>
    </source>
</evidence>
<keyword evidence="11" id="KW-0833">Ubl conjugation pathway</keyword>
<evidence type="ECO:0000256" key="9">
    <source>
        <dbReference type="ARBA" id="ARBA00022737"/>
    </source>
</evidence>
<dbReference type="GO" id="GO:0061630">
    <property type="term" value="F:ubiquitin protein ligase activity"/>
    <property type="evidence" value="ECO:0007669"/>
    <property type="project" value="UniProtKB-EC"/>
</dbReference>
<evidence type="ECO:0000256" key="5">
    <source>
        <dbReference type="ARBA" id="ARBA00022490"/>
    </source>
</evidence>
<dbReference type="InterPro" id="IPR018957">
    <property type="entry name" value="Znf_C3HC4_RING-type"/>
</dbReference>
<dbReference type="GO" id="GO:0008270">
    <property type="term" value="F:zinc ion binding"/>
    <property type="evidence" value="ECO:0007669"/>
    <property type="project" value="UniProtKB-KW"/>
</dbReference>
<comment type="caution">
    <text evidence="21">The sequence shown here is derived from an EMBL/GenBank/DDBJ whole genome shotgun (WGS) entry which is preliminary data.</text>
</comment>
<evidence type="ECO:0000256" key="13">
    <source>
        <dbReference type="ARBA" id="ARBA00044144"/>
    </source>
</evidence>
<sequence length="1313" mass="147527">MPPKGKKGGGKDKGEEKREEPLQAVIFADSFETRFNPFILERPRCLLPLAGTPLIEYTLEFLANAGVEEVILYCGNHTEAVEEYLNHSKWILPTSPFELQIIRSNSRSVGDCMRDLDAKGLIEGDFISVYGDVVANIPLEGALAAHRARREKDKYSIQTMVLREATGSHRAQSKHLRRVFVLDSETHRCVHYEQLRPGESAMLDIPGEVLKDHVELEVREDLVDCGIDICTPAVLALYTDNFDWQLPRRGFLYGVLKDFETFQNTIHTHIATEGYAARVKNLQTFDAISKDVVSRWTYPLTPDINLVAGQSFQLYKGNVYKEDGVVLARSSIVNRRTVLGKATSVGEHTTITNSIIGRRCIIGKRVKIDGAYIWDDAHIGDDAVIGTAIIANEASIGRRCKVEDGALISYGARIADGITVSGDKRITTLKRKRGYETDEVMKAPADPKIVGADGHGYHMPIDEDEEELVDSLLSGVENLNFTIDEDAISELESEDDDEDDDFAGHHVRRESRSDSFASADSEESKETRAKARDFHNEAVGSLVDDMVKGNDTSNISLELKALILGSNAQDDQIRRATAVAFGKCVSTLIEAGQSPNSAVTDLLPRYSLLITSIVKEEDEQAEFLLFLQRDLVHRAQGSKILLFMSNALAKHDIIEAEGFEAWWNDEKSSENAQLEEVRKETKQLVDVLCADDESSEEEEESDDENTNSASCDPTSATEHLQQSRVPCPEDEAAAASVKIPPTSRKRSFDNISTTTHLEATRKASKTSHKKEGAFLAEVEAAPTPQSLASDKGPAMDSDEEVMSLGGSSGDDFGADDSSVDFGAADSDVEIEDDFQDDGAFEAQEKDLKREKRAYEVEFKVYSPQDIQAQQDRQVAEVANLLEQPHEATAILLRYGRWNKERVIEQYMDNQEEVLEKAGLGQDLQRDPPRIETIDGFACDICCEDEAGLESFAMKCGHRFCVNCYRQYLAQKIREEGEAARIKCPGDGCNNIVDAKSLDLLVTADLTDRYHELLTRTYVDDKDNLKWCPAPECIYAVECGVKQRDLKRIVPTVHCDCKHSFCFGCTLPDHQPCPCSLVKKWLKKCEDDSETANWISANTKECPKCSSTIEKNGGCNHMTCRKCRNEFCWICMGLWSEHGTSWYNCNRFEEKSGADARDAQAKSRQSLERYLHYYNRYANHEQSARLDKDIYHKTEKKMQLLQNQSGLSWIEVQFLEQASHALQQCRQTLKWTYAFAYYLARNNLTEIFEDNQKDLEMAVENLSEMFEKPTEQLAGLKVEMMDKTAYCNGRRQILLADTAEGLKADNWQFNVELQ</sequence>
<feature type="domain" description="W2" evidence="19">
    <location>
        <begin position="517"/>
        <end position="698"/>
    </location>
</feature>
<evidence type="ECO:0000256" key="16">
    <source>
        <dbReference type="PROSITE-ProRule" id="PRU00175"/>
    </source>
</evidence>
<dbReference type="EC" id="2.3.2.31" evidence="4"/>
<name>A0A139HIV6_9PEZI</name>
<dbReference type="EMBL" id="LFZN01000043">
    <property type="protein sequence ID" value="KXT02380.1"/>
    <property type="molecule type" value="Genomic_DNA"/>
</dbReference>
<comment type="similarity">
    <text evidence="3">Belongs to the eIF-2B gamma/epsilon subunits family.</text>
</comment>
<dbReference type="CDD" id="cd20356">
    <property type="entry name" value="Rcat_RBR_HHARI-like"/>
    <property type="match status" value="1"/>
</dbReference>
<evidence type="ECO:0000256" key="3">
    <source>
        <dbReference type="ARBA" id="ARBA00007878"/>
    </source>
</evidence>
<dbReference type="Pfam" id="PF21235">
    <property type="entry name" value="UBA_ARI1"/>
    <property type="match status" value="1"/>
</dbReference>
<dbReference type="InterPro" id="IPR017907">
    <property type="entry name" value="Znf_RING_CS"/>
</dbReference>
<dbReference type="Gene3D" id="1.25.40.180">
    <property type="match status" value="1"/>
</dbReference>
<keyword evidence="5" id="KW-0963">Cytoplasm</keyword>
<dbReference type="InterPro" id="IPR002867">
    <property type="entry name" value="IBR_dom"/>
</dbReference>
<keyword evidence="10 16" id="KW-0863">Zinc-finger</keyword>
<evidence type="ECO:0000259" key="18">
    <source>
        <dbReference type="PROSITE" id="PS50089"/>
    </source>
</evidence>
<dbReference type="GO" id="GO:0005829">
    <property type="term" value="C:cytosol"/>
    <property type="evidence" value="ECO:0007669"/>
    <property type="project" value="UniProtKB-SubCell"/>
</dbReference>
<feature type="compositionally biased region" description="Acidic residues" evidence="17">
    <location>
        <begin position="689"/>
        <end position="705"/>
    </location>
</feature>
<dbReference type="InterPro" id="IPR045840">
    <property type="entry name" value="Ariadne"/>
</dbReference>
<accession>A0A139HIV6</accession>
<gene>
    <name evidence="21" type="ORF">AC578_233</name>
</gene>
<dbReference type="InterPro" id="IPR003307">
    <property type="entry name" value="W2_domain"/>
</dbReference>
<feature type="domain" description="RING-type" evidence="20">
    <location>
        <begin position="934"/>
        <end position="1148"/>
    </location>
</feature>
<feature type="compositionally biased region" description="Basic and acidic residues" evidence="17">
    <location>
        <begin position="522"/>
        <end position="531"/>
    </location>
</feature>
<keyword evidence="8" id="KW-0479">Metal-binding</keyword>
<dbReference type="PROSITE" id="PS00518">
    <property type="entry name" value="ZF_RING_1"/>
    <property type="match status" value="1"/>
</dbReference>
<keyword evidence="22" id="KW-1185">Reference proteome</keyword>
<dbReference type="Gene3D" id="3.90.550.10">
    <property type="entry name" value="Spore Coat Polysaccharide Biosynthesis Protein SpsA, Chain A"/>
    <property type="match status" value="1"/>
</dbReference>
<dbReference type="GO" id="GO:0005851">
    <property type="term" value="C:eukaryotic translation initiation factor 2B complex"/>
    <property type="evidence" value="ECO:0007669"/>
    <property type="project" value="TreeGrafter"/>
</dbReference>
<evidence type="ECO:0000256" key="10">
    <source>
        <dbReference type="ARBA" id="ARBA00022771"/>
    </source>
</evidence>
<dbReference type="OrthoDB" id="424572at2759"/>
<dbReference type="SMART" id="SM00184">
    <property type="entry name" value="RING"/>
    <property type="match status" value="3"/>
</dbReference>
<dbReference type="InterPro" id="IPR001841">
    <property type="entry name" value="Znf_RING"/>
</dbReference>
<dbReference type="InterPro" id="IPR056764">
    <property type="entry name" value="LbH_EIF2B3/5"/>
</dbReference>
<dbReference type="Gene3D" id="3.30.40.10">
    <property type="entry name" value="Zinc/RING finger domain, C3HC4 (zinc finger)"/>
    <property type="match status" value="1"/>
</dbReference>
<dbReference type="InterPro" id="IPR044123">
    <property type="entry name" value="W2_eIF2B_epsilon"/>
</dbReference>
<dbReference type="GO" id="GO:0005085">
    <property type="term" value="F:guanyl-nucleotide exchange factor activity"/>
    <property type="evidence" value="ECO:0007669"/>
    <property type="project" value="InterPro"/>
</dbReference>